<reference evidence="1 2" key="1">
    <citation type="submission" date="2022-03" db="EMBL/GenBank/DDBJ databases">
        <authorList>
            <person name="Nunn A."/>
            <person name="Chopra R."/>
            <person name="Nunn A."/>
            <person name="Contreras Garrido A."/>
        </authorList>
    </citation>
    <scope>NUCLEOTIDE SEQUENCE [LARGE SCALE GENOMIC DNA]</scope>
</reference>
<gene>
    <name evidence="1" type="ORF">TAV2_LOCUS8410</name>
</gene>
<dbReference type="EMBL" id="CAJVSB020000342">
    <property type="protein sequence ID" value="CAH2049758.1"/>
    <property type="molecule type" value="Genomic_DNA"/>
</dbReference>
<evidence type="ECO:0000313" key="2">
    <source>
        <dbReference type="Proteomes" id="UP000836841"/>
    </source>
</evidence>
<dbReference type="Proteomes" id="UP000836841">
    <property type="component" value="Unassembled WGS sequence"/>
</dbReference>
<evidence type="ECO:0000313" key="1">
    <source>
        <dbReference type="EMBL" id="CAH2049758.1"/>
    </source>
</evidence>
<feature type="non-terminal residue" evidence="1">
    <location>
        <position position="177"/>
    </location>
</feature>
<proteinExistence type="predicted"/>
<name>A0AAU9RSR1_THLAR</name>
<organism evidence="1 2">
    <name type="scientific">Thlaspi arvense</name>
    <name type="common">Field penny-cress</name>
    <dbReference type="NCBI Taxonomy" id="13288"/>
    <lineage>
        <taxon>Eukaryota</taxon>
        <taxon>Viridiplantae</taxon>
        <taxon>Streptophyta</taxon>
        <taxon>Embryophyta</taxon>
        <taxon>Tracheophyta</taxon>
        <taxon>Spermatophyta</taxon>
        <taxon>Magnoliopsida</taxon>
        <taxon>eudicotyledons</taxon>
        <taxon>Gunneridae</taxon>
        <taxon>Pentapetalae</taxon>
        <taxon>rosids</taxon>
        <taxon>malvids</taxon>
        <taxon>Brassicales</taxon>
        <taxon>Brassicaceae</taxon>
        <taxon>Thlaspideae</taxon>
        <taxon>Thlaspi</taxon>
    </lineage>
</organism>
<keyword evidence="2" id="KW-1185">Reference proteome</keyword>
<comment type="caution">
    <text evidence="1">The sequence shown here is derived from an EMBL/GenBank/DDBJ whole genome shotgun (WGS) entry which is preliminary data.</text>
</comment>
<sequence length="177" mass="20676">MKVPYWMTKKELAEQLKFDVYKNRRELEKFELEWFLAGERWASCITITEAALALWKNLFKMALRIGKRKVVALFKVCCRRSACLSLMFAPISFINWTWVQGDETAGSSEDDLSAGEMPEYLGVTRKLTRLLLLNQLALTRKNKQLVHKPAETSLETFRYHAICRNGQFLWPILLIIE</sequence>
<protein>
    <submittedName>
        <fullName evidence="1">Uncharacterized protein</fullName>
    </submittedName>
</protein>
<accession>A0AAU9RSR1</accession>
<dbReference type="AlphaFoldDB" id="A0AAU9RSR1"/>